<feature type="transmembrane region" description="Helical" evidence="5">
    <location>
        <begin position="132"/>
        <end position="149"/>
    </location>
</feature>
<keyword evidence="3 5" id="KW-1133">Transmembrane helix</keyword>
<evidence type="ECO:0000313" key="8">
    <source>
        <dbReference type="Proteomes" id="UP001595998"/>
    </source>
</evidence>
<keyword evidence="8" id="KW-1185">Reference proteome</keyword>
<feature type="transmembrane region" description="Helical" evidence="5">
    <location>
        <begin position="161"/>
        <end position="186"/>
    </location>
</feature>
<dbReference type="EMBL" id="JBHSEH010000014">
    <property type="protein sequence ID" value="MFC4426956.1"/>
    <property type="molecule type" value="Genomic_DNA"/>
</dbReference>
<evidence type="ECO:0000313" key="7">
    <source>
        <dbReference type="EMBL" id="MFC4426956.1"/>
    </source>
</evidence>
<feature type="domain" description="O-antigen ligase-related" evidence="6">
    <location>
        <begin position="232"/>
        <end position="338"/>
    </location>
</feature>
<feature type="transmembrane region" description="Helical" evidence="5">
    <location>
        <begin position="400"/>
        <end position="430"/>
    </location>
</feature>
<feature type="transmembrane region" description="Helical" evidence="5">
    <location>
        <begin position="227"/>
        <end position="256"/>
    </location>
</feature>
<name>A0ABV8XPZ8_9DEIO</name>
<evidence type="ECO:0000259" key="6">
    <source>
        <dbReference type="Pfam" id="PF04932"/>
    </source>
</evidence>
<reference evidence="8" key="1">
    <citation type="journal article" date="2019" name="Int. J. Syst. Evol. Microbiol.">
        <title>The Global Catalogue of Microorganisms (GCM) 10K type strain sequencing project: providing services to taxonomists for standard genome sequencing and annotation.</title>
        <authorList>
            <consortium name="The Broad Institute Genomics Platform"/>
            <consortium name="The Broad Institute Genome Sequencing Center for Infectious Disease"/>
            <person name="Wu L."/>
            <person name="Ma J."/>
        </authorList>
    </citation>
    <scope>NUCLEOTIDE SEQUENCE [LARGE SCALE GENOMIC DNA]</scope>
    <source>
        <strain evidence="8">CCUG 56029</strain>
    </source>
</reference>
<dbReference type="Pfam" id="PF04932">
    <property type="entry name" value="Wzy_C"/>
    <property type="match status" value="1"/>
</dbReference>
<evidence type="ECO:0000256" key="2">
    <source>
        <dbReference type="ARBA" id="ARBA00022692"/>
    </source>
</evidence>
<keyword evidence="2 5" id="KW-0812">Transmembrane</keyword>
<dbReference type="InterPro" id="IPR007016">
    <property type="entry name" value="O-antigen_ligase-rel_domated"/>
</dbReference>
<protein>
    <submittedName>
        <fullName evidence="7">O-antigen ligase family protein</fullName>
    </submittedName>
</protein>
<evidence type="ECO:0000256" key="5">
    <source>
        <dbReference type="SAM" id="Phobius"/>
    </source>
</evidence>
<evidence type="ECO:0000256" key="4">
    <source>
        <dbReference type="ARBA" id="ARBA00023136"/>
    </source>
</evidence>
<feature type="transmembrane region" description="Helical" evidence="5">
    <location>
        <begin position="374"/>
        <end position="393"/>
    </location>
</feature>
<dbReference type="Proteomes" id="UP001595998">
    <property type="component" value="Unassembled WGS sequence"/>
</dbReference>
<feature type="transmembrane region" description="Helical" evidence="5">
    <location>
        <begin position="59"/>
        <end position="78"/>
    </location>
</feature>
<proteinExistence type="predicted"/>
<sequence>MPHLSALKFPGGRTVQVPEYMVDLAFTVIIWLLNLPVFEVYGNVASTGLIIYNMFWRDRVWQSLVTLILLLFLNPVLFNTENFSYLRWVLIIAAFLKEAFRSRFEIPKVFLIFTPFLVFTFIHSLALSFIPVLSLFKIFLMGIGIFTLTKVRNPRDISLEWLIGVIGVILVTSLLTLPFLSIGFAVNGRGFQGILNHPQAFGLINAVFAMTLILLSRRVSLKLRRFMMAGGLLLSGYVVLSNARTALLALALVVFFREAVSLRRRFTLPRLIVLLSVAAVCTVSSTVILDRVEALLFKRSGAASLAQAAIASRGAIVDNSLTNIGLYPWTGIGFGVPSNLSEKAIVRDPFLGLPLSAPIEKGVFITAITEELGYPGAIIYGLTLLVLVGYVLSRRDLDRFFLLIMFFLINLGEMVMFSFGALGLLGWALVLGFPHLYPRQLHSPATLPLPAALPPARTEA</sequence>
<evidence type="ECO:0000256" key="1">
    <source>
        <dbReference type="ARBA" id="ARBA00004141"/>
    </source>
</evidence>
<keyword evidence="4 5" id="KW-0472">Membrane</keyword>
<feature type="transmembrane region" description="Helical" evidence="5">
    <location>
        <begin position="20"/>
        <end position="38"/>
    </location>
</feature>
<gene>
    <name evidence="7" type="ORF">ACFOZ9_12120</name>
</gene>
<accession>A0ABV8XPZ8</accession>
<feature type="transmembrane region" description="Helical" evidence="5">
    <location>
        <begin position="268"/>
        <end position="289"/>
    </location>
</feature>
<dbReference type="GO" id="GO:0016874">
    <property type="term" value="F:ligase activity"/>
    <property type="evidence" value="ECO:0007669"/>
    <property type="project" value="UniProtKB-KW"/>
</dbReference>
<dbReference type="RefSeq" id="WP_380039971.1">
    <property type="nucleotide sequence ID" value="NZ_JBHSEH010000014.1"/>
</dbReference>
<feature type="transmembrane region" description="Helical" evidence="5">
    <location>
        <begin position="198"/>
        <end position="215"/>
    </location>
</feature>
<keyword evidence="7" id="KW-0436">Ligase</keyword>
<comment type="caution">
    <text evidence="7">The sequence shown here is derived from an EMBL/GenBank/DDBJ whole genome shotgun (WGS) entry which is preliminary data.</text>
</comment>
<organism evidence="7 8">
    <name type="scientific">Deinococcus navajonensis</name>
    <dbReference type="NCBI Taxonomy" id="309884"/>
    <lineage>
        <taxon>Bacteria</taxon>
        <taxon>Thermotogati</taxon>
        <taxon>Deinococcota</taxon>
        <taxon>Deinococci</taxon>
        <taxon>Deinococcales</taxon>
        <taxon>Deinococcaceae</taxon>
        <taxon>Deinococcus</taxon>
    </lineage>
</organism>
<comment type="subcellular location">
    <subcellularLocation>
        <location evidence="1">Membrane</location>
        <topology evidence="1">Multi-pass membrane protein</topology>
    </subcellularLocation>
</comment>
<evidence type="ECO:0000256" key="3">
    <source>
        <dbReference type="ARBA" id="ARBA00022989"/>
    </source>
</evidence>